<evidence type="ECO:0000256" key="2">
    <source>
        <dbReference type="SAM" id="Phobius"/>
    </source>
</evidence>
<evidence type="ECO:0000313" key="5">
    <source>
        <dbReference type="EMBL" id="MCS5726917.1"/>
    </source>
</evidence>
<dbReference type="Proteomes" id="UP001165587">
    <property type="component" value="Unassembled WGS sequence"/>
</dbReference>
<keyword evidence="2" id="KW-0812">Transmembrane</keyword>
<dbReference type="AlphaFoldDB" id="A0AA41XF92"/>
<feature type="region of interest" description="Disordered" evidence="1">
    <location>
        <begin position="550"/>
        <end position="579"/>
    </location>
</feature>
<reference evidence="5" key="1">
    <citation type="submission" date="2022-08" db="EMBL/GenBank/DDBJ databases">
        <authorList>
            <person name="Deng Y."/>
            <person name="Han X.-F."/>
            <person name="Zhang Y.-Q."/>
        </authorList>
    </citation>
    <scope>NUCLEOTIDE SEQUENCE</scope>
    <source>
        <strain evidence="5">CPCC 203407</strain>
    </source>
</reference>
<keyword evidence="2" id="KW-1133">Transmembrane helix</keyword>
<dbReference type="EMBL" id="JANLCK010000007">
    <property type="protein sequence ID" value="MCS5726917.1"/>
    <property type="molecule type" value="Genomic_DNA"/>
</dbReference>
<feature type="domain" description="DUF5979" evidence="4">
    <location>
        <begin position="352"/>
        <end position="444"/>
    </location>
</feature>
<feature type="transmembrane region" description="Helical" evidence="2">
    <location>
        <begin position="584"/>
        <end position="602"/>
    </location>
</feature>
<evidence type="ECO:0000259" key="4">
    <source>
        <dbReference type="Pfam" id="PF19407"/>
    </source>
</evidence>
<evidence type="ECO:0000259" key="3">
    <source>
        <dbReference type="Pfam" id="PF08341"/>
    </source>
</evidence>
<evidence type="ECO:0000256" key="1">
    <source>
        <dbReference type="SAM" id="MobiDB-lite"/>
    </source>
</evidence>
<keyword evidence="6" id="KW-1185">Reference proteome</keyword>
<dbReference type="Pfam" id="PF19407">
    <property type="entry name" value="DUF5979"/>
    <property type="match status" value="2"/>
</dbReference>
<keyword evidence="2" id="KW-0472">Membrane</keyword>
<dbReference type="InterPro" id="IPR046022">
    <property type="entry name" value="DUF5979"/>
</dbReference>
<protein>
    <submittedName>
        <fullName evidence="5">Thioester domain-containing protein</fullName>
    </submittedName>
</protein>
<proteinExistence type="predicted"/>
<organism evidence="5 6">
    <name type="scientific">Herbiconiux oxytropis</name>
    <dbReference type="NCBI Taxonomy" id="2970915"/>
    <lineage>
        <taxon>Bacteria</taxon>
        <taxon>Bacillati</taxon>
        <taxon>Actinomycetota</taxon>
        <taxon>Actinomycetes</taxon>
        <taxon>Micrococcales</taxon>
        <taxon>Microbacteriaceae</taxon>
        <taxon>Herbiconiux</taxon>
    </lineage>
</organism>
<feature type="compositionally biased region" description="Pro residues" evidence="1">
    <location>
        <begin position="550"/>
        <end position="559"/>
    </location>
</feature>
<feature type="domain" description="DUF5979" evidence="4">
    <location>
        <begin position="451"/>
        <end position="546"/>
    </location>
</feature>
<evidence type="ECO:0000313" key="6">
    <source>
        <dbReference type="Proteomes" id="UP001165587"/>
    </source>
</evidence>
<accession>A0AA41XF92</accession>
<feature type="domain" description="Thioester" evidence="3">
    <location>
        <begin position="123"/>
        <end position="211"/>
    </location>
</feature>
<dbReference type="InterPro" id="IPR013552">
    <property type="entry name" value="Thioester_dom"/>
</dbReference>
<name>A0AA41XF92_9MICO</name>
<dbReference type="RefSeq" id="WP_259529831.1">
    <property type="nucleotide sequence ID" value="NZ_JANLCK010000007.1"/>
</dbReference>
<gene>
    <name evidence="5" type="ORF">N1028_13535</name>
</gene>
<sequence>MNTPRGGRPLRRSRAALRATLVSALAVLASAALVLPAGQSAWAHIEEAIPAIEPAIGPDTEIRLVGTGPGQNIQGFEPDDTTPIDPLTPYPVSDPASGYQPVSNFAGTIVTASVSDPSLTAEMYCINLRVATEGGIGYESGTWAESNVPNIGYVTYILNSYYPTTDQPSGLTANQRAAAVQAAIWYFTDNYLVSSSSTAVRAAAAAIVTAAQVAGPLEEPPAPDLTITPATASAPIGASAGPYRVAAEGAADVTISAPEGVSLFADEAATQPLANPSTVASGTDVWLRSDPGATEEPVLRARAVVTVQTGEVYLYDGETPGLADAQRLILAKTAELDATAQATAEFFAVGELTVTKSFVGAAAGQQAAGRLEVDCGEGYTFDADVVAETGEAQTFTFPGIPVGAVCTVTEPVTGETAAVVVTSDAPQDAVITDDGASIEIVNTVEFRPGSLVVKKVIDGSAAGLQGEIVLDVDCGPSLQTTVVIPAGSPAGEYAAEYPDLPAGAECTITEPEDGRSSLVLVETSGPVNALIEPGSTTEAVVTNTVEPVVPVTPAPPVPDRPSHPAAPGGNGPTGLASTGSEIPWGPAGVAVLAVIAGFAFTLREVVRRRRTAPQGR</sequence>
<dbReference type="Pfam" id="PF08341">
    <property type="entry name" value="TED"/>
    <property type="match status" value="1"/>
</dbReference>
<comment type="caution">
    <text evidence="5">The sequence shown here is derived from an EMBL/GenBank/DDBJ whole genome shotgun (WGS) entry which is preliminary data.</text>
</comment>